<dbReference type="RefSeq" id="WP_323275580.1">
    <property type="nucleotide sequence ID" value="NZ_JAYGHT010000022.1"/>
</dbReference>
<dbReference type="Proteomes" id="UP001301728">
    <property type="component" value="Unassembled WGS sequence"/>
</dbReference>
<gene>
    <name evidence="1" type="ORF">VB854_09230</name>
</gene>
<reference evidence="1 2" key="1">
    <citation type="submission" date="2023-12" db="EMBL/GenBank/DDBJ databases">
        <title>Baltic Sea Cyanobacteria.</title>
        <authorList>
            <person name="Delbaje E."/>
            <person name="Fewer D.P."/>
            <person name="Shishido T.K."/>
        </authorList>
    </citation>
    <scope>NUCLEOTIDE SEQUENCE [LARGE SCALE GENOMIC DNA]</scope>
    <source>
        <strain evidence="1 2">CCNP 1315</strain>
    </source>
</reference>
<protein>
    <submittedName>
        <fullName evidence="1">Uncharacterized protein</fullName>
    </submittedName>
</protein>
<sequence>MKPKKFLKTISIATIFYGSIMVSTAEPASAFGWWKTDYLGRATMADNAAYWRSQGRTPFGTPPQNRDLICQWKYPRTNGTVYGQAAGWVGRASWETNCYHRYWKGWW</sequence>
<organism evidence="1 2">
    <name type="scientific">Limnoraphis robusta CCNP1315</name>
    <dbReference type="NCBI Taxonomy" id="3110306"/>
    <lineage>
        <taxon>Bacteria</taxon>
        <taxon>Bacillati</taxon>
        <taxon>Cyanobacteriota</taxon>
        <taxon>Cyanophyceae</taxon>
        <taxon>Oscillatoriophycideae</taxon>
        <taxon>Oscillatoriales</taxon>
        <taxon>Sirenicapillariaceae</taxon>
        <taxon>Limnoraphis</taxon>
    </lineage>
</organism>
<name>A0ABU5TW58_9CYAN</name>
<evidence type="ECO:0000313" key="1">
    <source>
        <dbReference type="EMBL" id="MEA5519131.1"/>
    </source>
</evidence>
<evidence type="ECO:0000313" key="2">
    <source>
        <dbReference type="Proteomes" id="UP001301728"/>
    </source>
</evidence>
<keyword evidence="2" id="KW-1185">Reference proteome</keyword>
<comment type="caution">
    <text evidence="1">The sequence shown here is derived from an EMBL/GenBank/DDBJ whole genome shotgun (WGS) entry which is preliminary data.</text>
</comment>
<proteinExistence type="predicted"/>
<accession>A0ABU5TW58</accession>
<dbReference type="EMBL" id="JAYGHT010000022">
    <property type="protein sequence ID" value="MEA5519131.1"/>
    <property type="molecule type" value="Genomic_DNA"/>
</dbReference>